<dbReference type="GO" id="GO:0050308">
    <property type="term" value="F:sugar-phosphatase activity"/>
    <property type="evidence" value="ECO:0007669"/>
    <property type="project" value="TreeGrafter"/>
</dbReference>
<proteinExistence type="predicted"/>
<dbReference type="HOGENOM" id="CLU_045011_13_4_0"/>
<dbReference type="RefSeq" id="WP_014265313.1">
    <property type="nucleotide sequence ID" value="NC_016631.1"/>
</dbReference>
<dbReference type="OrthoDB" id="9797743at2"/>
<dbReference type="PANTHER" id="PTHR43481:SF4">
    <property type="entry name" value="GLYCEROL-1-PHOSPHATE PHOSPHOHYDROLASE 1-RELATED"/>
    <property type="match status" value="1"/>
</dbReference>
<dbReference type="InterPro" id="IPR041492">
    <property type="entry name" value="HAD_2"/>
</dbReference>
<gene>
    <name evidence="1" type="ordered locus">AciX8_2106</name>
</gene>
<keyword evidence="1" id="KW-0378">Hydrolase</keyword>
<dbReference type="STRING" id="682795.AciX8_2106"/>
<dbReference type="Gene3D" id="1.10.150.240">
    <property type="entry name" value="Putative phosphatase, domain 2"/>
    <property type="match status" value="1"/>
</dbReference>
<dbReference type="InterPro" id="IPR006439">
    <property type="entry name" value="HAD-SF_hydro_IA"/>
</dbReference>
<dbReference type="Gene3D" id="3.40.50.1000">
    <property type="entry name" value="HAD superfamily/HAD-like"/>
    <property type="match status" value="1"/>
</dbReference>
<reference evidence="1 2" key="1">
    <citation type="submission" date="2011-11" db="EMBL/GenBank/DDBJ databases">
        <title>Complete sequence of Granulicella mallensis MP5ACTX8.</title>
        <authorList>
            <consortium name="US DOE Joint Genome Institute"/>
            <person name="Lucas S."/>
            <person name="Copeland A."/>
            <person name="Lapidus A."/>
            <person name="Cheng J.-F."/>
            <person name="Goodwin L."/>
            <person name="Pitluck S."/>
            <person name="Peters L."/>
            <person name="Lu M."/>
            <person name="Detter J.C."/>
            <person name="Han C."/>
            <person name="Tapia R."/>
            <person name="Land M."/>
            <person name="Hauser L."/>
            <person name="Kyrpides N."/>
            <person name="Ivanova N."/>
            <person name="Mikhailova N."/>
            <person name="Pagani I."/>
            <person name="Rawat S."/>
            <person name="Mannisto M."/>
            <person name="Haggblom M."/>
            <person name="Woyke T."/>
        </authorList>
    </citation>
    <scope>NUCLEOTIDE SEQUENCE [LARGE SCALE GENOMIC DNA]</scope>
    <source>
        <strain evidence="2">ATCC BAA-1857 / DSM 23137 / MP5ACTX8</strain>
    </source>
</reference>
<dbReference type="SFLD" id="SFLDS00003">
    <property type="entry name" value="Haloacid_Dehalogenase"/>
    <property type="match status" value="1"/>
</dbReference>
<dbReference type="SUPFAM" id="SSF56784">
    <property type="entry name" value="HAD-like"/>
    <property type="match status" value="1"/>
</dbReference>
<dbReference type="Pfam" id="PF13419">
    <property type="entry name" value="HAD_2"/>
    <property type="match status" value="1"/>
</dbReference>
<dbReference type="SFLD" id="SFLDG01129">
    <property type="entry name" value="C1.5:_HAD__Beta-PGM__Phosphata"/>
    <property type="match status" value="1"/>
</dbReference>
<dbReference type="InterPro" id="IPR023214">
    <property type="entry name" value="HAD_sf"/>
</dbReference>
<name>G8NUI4_GRAMM</name>
<protein>
    <submittedName>
        <fullName evidence="1">HAD-superfamily hydrolase, subfamily IA, variant 3</fullName>
    </submittedName>
</protein>
<keyword evidence="2" id="KW-1185">Reference proteome</keyword>
<dbReference type="Proteomes" id="UP000007113">
    <property type="component" value="Chromosome"/>
</dbReference>
<organism evidence="1 2">
    <name type="scientific">Granulicella mallensis (strain ATCC BAA-1857 / DSM 23137 / MP5ACTX8)</name>
    <dbReference type="NCBI Taxonomy" id="682795"/>
    <lineage>
        <taxon>Bacteria</taxon>
        <taxon>Pseudomonadati</taxon>
        <taxon>Acidobacteriota</taxon>
        <taxon>Terriglobia</taxon>
        <taxon>Terriglobales</taxon>
        <taxon>Acidobacteriaceae</taxon>
        <taxon>Granulicella</taxon>
    </lineage>
</organism>
<dbReference type="PANTHER" id="PTHR43481">
    <property type="entry name" value="FRUCTOSE-1-PHOSPHATE PHOSPHATASE"/>
    <property type="match status" value="1"/>
</dbReference>
<accession>G8NUI4</accession>
<dbReference type="EMBL" id="CP003130">
    <property type="protein sequence ID" value="AEU36435.1"/>
    <property type="molecule type" value="Genomic_DNA"/>
</dbReference>
<evidence type="ECO:0000313" key="1">
    <source>
        <dbReference type="EMBL" id="AEU36435.1"/>
    </source>
</evidence>
<dbReference type="InterPro" id="IPR036412">
    <property type="entry name" value="HAD-like_sf"/>
</dbReference>
<dbReference type="eggNOG" id="COG0637">
    <property type="taxonomic scope" value="Bacteria"/>
</dbReference>
<sequence>MSHQVSTEAAALLFDNDGVIVSSIASVNRCWKIWAAHYGVPNADKVEIAHGTRAVEIMKNLAPDVDPVEGLKLIEDMEIADVADVEVLPGVRVLLTSLPANRWAIVSSATHRLLVARLQAAKLPEPEWIVSADRVVNGKPHPEPYLLGAKLIQVAPEDCIVVEDAPSGVSAGKAAGCRVLGVLGTHNADELRAAGVDWVVASLEHVRAESVAGGLKVTFDTV</sequence>
<evidence type="ECO:0000313" key="2">
    <source>
        <dbReference type="Proteomes" id="UP000007113"/>
    </source>
</evidence>
<dbReference type="InterPro" id="IPR051806">
    <property type="entry name" value="HAD-like_SPP"/>
</dbReference>
<dbReference type="InterPro" id="IPR023198">
    <property type="entry name" value="PGP-like_dom2"/>
</dbReference>
<dbReference type="KEGG" id="gma:AciX8_2106"/>
<dbReference type="NCBIfam" id="TIGR01509">
    <property type="entry name" value="HAD-SF-IA-v3"/>
    <property type="match status" value="1"/>
</dbReference>
<dbReference type="AlphaFoldDB" id="G8NUI4"/>